<dbReference type="GO" id="GO:0043565">
    <property type="term" value="F:sequence-specific DNA binding"/>
    <property type="evidence" value="ECO:0007669"/>
    <property type="project" value="TreeGrafter"/>
</dbReference>
<name>A0A7W4JSG8_9PROT</name>
<dbReference type="InterPro" id="IPR058163">
    <property type="entry name" value="LysR-type_TF_proteobact-type"/>
</dbReference>
<dbReference type="Gene3D" id="1.10.10.10">
    <property type="entry name" value="Winged helix-like DNA-binding domain superfamily/Winged helix DNA-binding domain"/>
    <property type="match status" value="1"/>
</dbReference>
<dbReference type="FunFam" id="1.10.10.10:FF:000038">
    <property type="entry name" value="Glycine cleavage system transcriptional activator"/>
    <property type="match status" value="1"/>
</dbReference>
<dbReference type="InterPro" id="IPR036388">
    <property type="entry name" value="WH-like_DNA-bd_sf"/>
</dbReference>
<keyword evidence="4" id="KW-0804">Transcription</keyword>
<dbReference type="InterPro" id="IPR036390">
    <property type="entry name" value="WH_DNA-bd_sf"/>
</dbReference>
<dbReference type="EMBL" id="JABEQF010000005">
    <property type="protein sequence ID" value="MBB2190091.1"/>
    <property type="molecule type" value="Genomic_DNA"/>
</dbReference>
<comment type="similarity">
    <text evidence="1">Belongs to the LysR transcriptional regulatory family.</text>
</comment>
<feature type="domain" description="HTH lysR-type" evidence="5">
    <location>
        <begin position="9"/>
        <end position="66"/>
    </location>
</feature>
<evidence type="ECO:0000313" key="6">
    <source>
        <dbReference type="EMBL" id="MBB2190091.1"/>
    </source>
</evidence>
<dbReference type="RefSeq" id="WP_183119214.1">
    <property type="nucleotide sequence ID" value="NZ_JABEQF010000005.1"/>
</dbReference>
<dbReference type="GO" id="GO:0006351">
    <property type="term" value="P:DNA-templated transcription"/>
    <property type="evidence" value="ECO:0007669"/>
    <property type="project" value="TreeGrafter"/>
</dbReference>
<dbReference type="AlphaFoldDB" id="A0A7W4JSG8"/>
<dbReference type="Pfam" id="PF03466">
    <property type="entry name" value="LysR_substrate"/>
    <property type="match status" value="1"/>
</dbReference>
<keyword evidence="7" id="KW-1185">Reference proteome</keyword>
<evidence type="ECO:0000313" key="7">
    <source>
        <dbReference type="Proteomes" id="UP000555756"/>
    </source>
</evidence>
<proteinExistence type="inferred from homology"/>
<evidence type="ECO:0000256" key="4">
    <source>
        <dbReference type="ARBA" id="ARBA00023163"/>
    </source>
</evidence>
<keyword evidence="2" id="KW-0805">Transcription regulation</keyword>
<dbReference type="InterPro" id="IPR000847">
    <property type="entry name" value="LysR_HTH_N"/>
</dbReference>
<dbReference type="PROSITE" id="PS50931">
    <property type="entry name" value="HTH_LYSR"/>
    <property type="match status" value="1"/>
</dbReference>
<evidence type="ECO:0000259" key="5">
    <source>
        <dbReference type="PROSITE" id="PS50931"/>
    </source>
</evidence>
<reference evidence="6 7" key="1">
    <citation type="submission" date="2020-04" db="EMBL/GenBank/DDBJ databases">
        <title>Description of novel Gluconacetobacter.</title>
        <authorList>
            <person name="Sombolestani A."/>
        </authorList>
    </citation>
    <scope>NUCLEOTIDE SEQUENCE [LARGE SCALE GENOMIC DNA]</scope>
    <source>
        <strain evidence="6 7">LMG 21311</strain>
    </source>
</reference>
<dbReference type="Gene3D" id="3.40.190.10">
    <property type="entry name" value="Periplasmic binding protein-like II"/>
    <property type="match status" value="2"/>
</dbReference>
<dbReference type="GO" id="GO:0003700">
    <property type="term" value="F:DNA-binding transcription factor activity"/>
    <property type="evidence" value="ECO:0007669"/>
    <property type="project" value="InterPro"/>
</dbReference>
<comment type="caution">
    <text evidence="6">The sequence shown here is derived from an EMBL/GenBank/DDBJ whole genome shotgun (WGS) entry which is preliminary data.</text>
</comment>
<gene>
    <name evidence="6" type="ORF">HLH34_08925</name>
</gene>
<dbReference type="PRINTS" id="PR00039">
    <property type="entry name" value="HTHLYSR"/>
</dbReference>
<dbReference type="Pfam" id="PF00126">
    <property type="entry name" value="HTH_1"/>
    <property type="match status" value="1"/>
</dbReference>
<dbReference type="PANTHER" id="PTHR30537">
    <property type="entry name" value="HTH-TYPE TRANSCRIPTIONAL REGULATOR"/>
    <property type="match status" value="1"/>
</dbReference>
<dbReference type="FunFam" id="3.40.190.10:FF:000017">
    <property type="entry name" value="Glycine cleavage system transcriptional activator"/>
    <property type="match status" value="1"/>
</dbReference>
<dbReference type="Proteomes" id="UP000555756">
    <property type="component" value="Unassembled WGS sequence"/>
</dbReference>
<dbReference type="PANTHER" id="PTHR30537:SF26">
    <property type="entry name" value="GLYCINE CLEAVAGE SYSTEM TRANSCRIPTIONAL ACTIVATOR"/>
    <property type="match status" value="1"/>
</dbReference>
<dbReference type="SUPFAM" id="SSF46785">
    <property type="entry name" value="Winged helix' DNA-binding domain"/>
    <property type="match status" value="1"/>
</dbReference>
<organism evidence="6 7">
    <name type="scientific">Gluconacetobacter azotocaptans</name>
    <dbReference type="NCBI Taxonomy" id="142834"/>
    <lineage>
        <taxon>Bacteria</taxon>
        <taxon>Pseudomonadati</taxon>
        <taxon>Pseudomonadota</taxon>
        <taxon>Alphaproteobacteria</taxon>
        <taxon>Acetobacterales</taxon>
        <taxon>Acetobacteraceae</taxon>
        <taxon>Gluconacetobacter</taxon>
    </lineage>
</organism>
<dbReference type="SUPFAM" id="SSF53850">
    <property type="entry name" value="Periplasmic binding protein-like II"/>
    <property type="match status" value="1"/>
</dbReference>
<keyword evidence="3" id="KW-0238">DNA-binding</keyword>
<evidence type="ECO:0000256" key="1">
    <source>
        <dbReference type="ARBA" id="ARBA00009437"/>
    </source>
</evidence>
<evidence type="ECO:0000256" key="3">
    <source>
        <dbReference type="ARBA" id="ARBA00023125"/>
    </source>
</evidence>
<accession>A0A7W4JSG8</accession>
<protein>
    <submittedName>
        <fullName evidence="6">LysR family transcriptional regulator</fullName>
    </submittedName>
</protein>
<sequence length="316" mass="35071">MHPPRRFLPSLSLLTAFEAAARTGSITRAAHELSLTQSAVSRQIKALEDRLGVELFTRDRQTIRLTPGGESYAREIREALRRISTASLYLRGNPYGGTLNLATLPTFGARWLAPRLPAFLAACPGITINVGTRLSYFDFRLESFDAAIHFGQPDWQGCQTDLLRRETAVPVCSPDLARRFDIRTQDDILKAPLLHLVTRPDAWERWLGTQGVAFDLVHGMLFDQFTMVAEACVAGLGVALLPTFLIADELRAGRLAVLFDRPAEERDAYYLVWPAERADYGPLACFRDWILAETALDRLATPDGVPAGPASHSPRE</sequence>
<dbReference type="InterPro" id="IPR005119">
    <property type="entry name" value="LysR_subst-bd"/>
</dbReference>
<evidence type="ECO:0000256" key="2">
    <source>
        <dbReference type="ARBA" id="ARBA00023015"/>
    </source>
</evidence>